<dbReference type="InterPro" id="IPR013785">
    <property type="entry name" value="Aldolase_TIM"/>
</dbReference>
<evidence type="ECO:0000256" key="3">
    <source>
        <dbReference type="ARBA" id="ARBA00023295"/>
    </source>
</evidence>
<keyword evidence="3" id="KW-0326">Glycosidase</keyword>
<dbReference type="PANTHER" id="PTHR11452">
    <property type="entry name" value="ALPHA-GALACTOSIDASE/ALPHA-N-ACETYLGALACTOSAMINIDASE"/>
    <property type="match status" value="1"/>
</dbReference>
<name>A0ABW0QYQ5_9BACL</name>
<keyword evidence="5" id="KW-1185">Reference proteome</keyword>
<protein>
    <submittedName>
        <fullName evidence="4">Alpha-galactosidase</fullName>
    </submittedName>
</protein>
<gene>
    <name evidence="4" type="ORF">ACFPQ4_08040</name>
</gene>
<reference evidence="5" key="1">
    <citation type="journal article" date="2019" name="Int. J. Syst. Evol. Microbiol.">
        <title>The Global Catalogue of Microorganisms (GCM) 10K type strain sequencing project: providing services to taxonomists for standard genome sequencing and annotation.</title>
        <authorList>
            <consortium name="The Broad Institute Genomics Platform"/>
            <consortium name="The Broad Institute Genome Sequencing Center for Infectious Disease"/>
            <person name="Wu L."/>
            <person name="Ma J."/>
        </authorList>
    </citation>
    <scope>NUCLEOTIDE SEQUENCE [LARGE SCALE GENOMIC DNA]</scope>
    <source>
        <strain evidence="5">CGMCC 1.18578</strain>
    </source>
</reference>
<sequence>MWLVNGPLSSDDFNSSLLMGELMIVSVGESKFDKLRLEQSMNEFIADNGLVRAAANLGDGTLTLRWSSGESMVGLYAEARYGLEQLRSTYYSKHGVNQTSVQAIEDSFGLGIRWTFEHEEPEKPVMRQHIRMYEQLPYLFVELEVESDFEWETNEITPLASYLNDGNVLEFGNISESSGEIRALFVPFDNDKWVRFASQTLPCSLQSYEVTSIFHSRSRSGFVLGSVTHDTWKTGLCVEGTFGGSVGRLRVFGGAADMQTRDTVPHGSVQGKSIVSPTIFVGAFSDYRDGLETYGKANAMLSPALPWQRGVPMGWNSWSAVMSKLDLDVYTHTSDFFHKELQTNGFSDTEGSLYVNFDATWNKLTAEELREAVSRVIANGQKPGIYHTPFAFWGSDPNTPVEGTDGNVLYRDILIKDQAGNPLPKLDGAYAIDPTHPVTLERNKQQLESFVEMGFDYVKLDFLTHGALEGVFHDSSVRTGIQAYNKGMSYICEVLDPKRIGRPFLINLSIAPLFPHGYAHSRRISCDAFGTINDTEYMLNALTYGWWINDNLYRFNDPDHVVLYKSCNQRSVSEAEGRSRLNSAVIAGTSLLLGDDYRMEEAARRAKEWMTNNEVMSLARKGVTFRPVEGCSGNKSEDLFTLSDEEGTWIAVFNFDEERGSEKILSFDRMGIDSSKEIVIRDLWNGSEWSNAAGTDKFHVELGPSESKLLLIK</sequence>
<keyword evidence="2" id="KW-0378">Hydrolase</keyword>
<dbReference type="InterPro" id="IPR017853">
    <property type="entry name" value="GH"/>
</dbReference>
<evidence type="ECO:0000313" key="4">
    <source>
        <dbReference type="EMBL" id="MFC5529399.1"/>
    </source>
</evidence>
<evidence type="ECO:0000313" key="5">
    <source>
        <dbReference type="Proteomes" id="UP001596108"/>
    </source>
</evidence>
<dbReference type="InterPro" id="IPR002241">
    <property type="entry name" value="Glyco_hydro_27"/>
</dbReference>
<organism evidence="4 5">
    <name type="scientific">Cohnella yongneupensis</name>
    <dbReference type="NCBI Taxonomy" id="425006"/>
    <lineage>
        <taxon>Bacteria</taxon>
        <taxon>Bacillati</taxon>
        <taxon>Bacillota</taxon>
        <taxon>Bacilli</taxon>
        <taxon>Bacillales</taxon>
        <taxon>Paenibacillaceae</taxon>
        <taxon>Cohnella</taxon>
    </lineage>
</organism>
<evidence type="ECO:0000256" key="1">
    <source>
        <dbReference type="ARBA" id="ARBA00009743"/>
    </source>
</evidence>
<evidence type="ECO:0000256" key="2">
    <source>
        <dbReference type="ARBA" id="ARBA00022801"/>
    </source>
</evidence>
<comment type="caution">
    <text evidence="4">The sequence shown here is derived from an EMBL/GenBank/DDBJ whole genome shotgun (WGS) entry which is preliminary data.</text>
</comment>
<comment type="similarity">
    <text evidence="1">Belongs to the glycosyl hydrolase 27 family.</text>
</comment>
<proteinExistence type="inferred from homology"/>
<dbReference type="PANTHER" id="PTHR11452:SF75">
    <property type="entry name" value="ALPHA-GALACTOSIDASE MEL1"/>
    <property type="match status" value="1"/>
</dbReference>
<dbReference type="RefSeq" id="WP_378111272.1">
    <property type="nucleotide sequence ID" value="NZ_JBHSNC010000024.1"/>
</dbReference>
<dbReference type="SUPFAM" id="SSF51445">
    <property type="entry name" value="(Trans)glycosidases"/>
    <property type="match status" value="1"/>
</dbReference>
<accession>A0ABW0QYQ5</accession>
<dbReference type="Proteomes" id="UP001596108">
    <property type="component" value="Unassembled WGS sequence"/>
</dbReference>
<dbReference type="EMBL" id="JBHSNC010000024">
    <property type="protein sequence ID" value="MFC5529399.1"/>
    <property type="molecule type" value="Genomic_DNA"/>
</dbReference>
<dbReference type="Gene3D" id="3.20.20.70">
    <property type="entry name" value="Aldolase class I"/>
    <property type="match status" value="1"/>
</dbReference>